<feature type="transmembrane region" description="Helical" evidence="6">
    <location>
        <begin position="217"/>
        <end position="237"/>
    </location>
</feature>
<evidence type="ECO:0000256" key="1">
    <source>
        <dbReference type="ARBA" id="ARBA00004370"/>
    </source>
</evidence>
<dbReference type="Gene3D" id="1.20.1070.10">
    <property type="entry name" value="Rhodopsin 7-helix transmembrane proteins"/>
    <property type="match status" value="1"/>
</dbReference>
<comment type="caution">
    <text evidence="8">The sequence shown here is derived from an EMBL/GenBank/DDBJ whole genome shotgun (WGS) entry which is preliminary data.</text>
</comment>
<keyword evidence="4 6" id="KW-0472">Membrane</keyword>
<name>A0ABD0M3D9_9CAEN</name>
<protein>
    <recommendedName>
        <fullName evidence="7">G-protein coupled receptors family 1 profile domain-containing protein</fullName>
    </recommendedName>
</protein>
<dbReference type="EMBL" id="JACVVK020000009">
    <property type="protein sequence ID" value="KAK7505692.1"/>
    <property type="molecule type" value="Genomic_DNA"/>
</dbReference>
<keyword evidence="2 6" id="KW-0812">Transmembrane</keyword>
<dbReference type="PANTHER" id="PTHR46641:SF25">
    <property type="entry name" value="CNMAMIDE RECEPTOR-RELATED"/>
    <property type="match status" value="1"/>
</dbReference>
<sequence>MTQNDQVDPTHHHAILPTFVRPWGVRLKEVPLTPKNTIHMGHCQTSRRQLCRLHNASPARKQVLSPLGLSVLLKSPSQDGWASEITNMTSVVGGANDTDYDTWYYELNGCGAQVMFTAPEYQAAIKLQTFLYPFLLLLGTVGNLVSMVILRQLSIHAWSSCLYLSVLCPVDLAVLYIRCGSPWLTIIFGVNPSLKLMNSSDAMCKTMVFVTDLFLQMWPWLMVALAIELMIATRFPLKTYHMCTRERARAIVLLITILLVCLNLHFFWTWSVPTDQGCRYTDEFALEFQNEIWPAITMMVKCVLPLLAAGICFSISVISLIRGGRAAHSSYEPILKKYFLDLQALKQLKHVALILTLLFLIVKTYELGMEVLSLLETRLVFVVPCEEVAQYKASKAIASVVRDAVFYTFASLKFFVYFAFCGRFREMCFAAGQKMLCCRRFRGGPASKSCESQKAKGLPKLTDVEGEDRKAGLSQPAIGGVQEQDVPKRTTKV</sequence>
<evidence type="ECO:0000313" key="9">
    <source>
        <dbReference type="Proteomes" id="UP001519460"/>
    </source>
</evidence>
<feature type="transmembrane region" description="Helical" evidence="6">
    <location>
        <begin position="130"/>
        <end position="150"/>
    </location>
</feature>
<dbReference type="SUPFAM" id="SSF81321">
    <property type="entry name" value="Family A G protein-coupled receptor-like"/>
    <property type="match status" value="1"/>
</dbReference>
<dbReference type="GO" id="GO:0016020">
    <property type="term" value="C:membrane"/>
    <property type="evidence" value="ECO:0007669"/>
    <property type="project" value="UniProtKB-SubCell"/>
</dbReference>
<feature type="region of interest" description="Disordered" evidence="5">
    <location>
        <begin position="444"/>
        <end position="493"/>
    </location>
</feature>
<feature type="transmembrane region" description="Helical" evidence="6">
    <location>
        <begin position="404"/>
        <end position="424"/>
    </location>
</feature>
<keyword evidence="3 6" id="KW-1133">Transmembrane helix</keyword>
<evidence type="ECO:0000256" key="5">
    <source>
        <dbReference type="SAM" id="MobiDB-lite"/>
    </source>
</evidence>
<dbReference type="InterPro" id="IPR052954">
    <property type="entry name" value="GPCR-Ligand_Int"/>
</dbReference>
<feature type="transmembrane region" description="Helical" evidence="6">
    <location>
        <begin position="292"/>
        <end position="321"/>
    </location>
</feature>
<evidence type="ECO:0000259" key="7">
    <source>
        <dbReference type="PROSITE" id="PS50262"/>
    </source>
</evidence>
<feature type="domain" description="G-protein coupled receptors family 1 profile" evidence="7">
    <location>
        <begin position="142"/>
        <end position="417"/>
    </location>
</feature>
<proteinExistence type="predicted"/>
<comment type="subcellular location">
    <subcellularLocation>
        <location evidence="1">Membrane</location>
    </subcellularLocation>
</comment>
<dbReference type="InterPro" id="IPR017452">
    <property type="entry name" value="GPCR_Rhodpsn_7TM"/>
</dbReference>
<evidence type="ECO:0000256" key="6">
    <source>
        <dbReference type="SAM" id="Phobius"/>
    </source>
</evidence>
<evidence type="ECO:0000256" key="3">
    <source>
        <dbReference type="ARBA" id="ARBA00022989"/>
    </source>
</evidence>
<feature type="transmembrane region" description="Helical" evidence="6">
    <location>
        <begin position="348"/>
        <end position="365"/>
    </location>
</feature>
<feature type="transmembrane region" description="Helical" evidence="6">
    <location>
        <begin position="249"/>
        <end position="272"/>
    </location>
</feature>
<dbReference type="Proteomes" id="UP001519460">
    <property type="component" value="Unassembled WGS sequence"/>
</dbReference>
<dbReference type="PROSITE" id="PS50262">
    <property type="entry name" value="G_PROTEIN_RECEP_F1_2"/>
    <property type="match status" value="1"/>
</dbReference>
<evidence type="ECO:0000256" key="4">
    <source>
        <dbReference type="ARBA" id="ARBA00023136"/>
    </source>
</evidence>
<gene>
    <name evidence="8" type="ORF">BaRGS_00002963</name>
</gene>
<keyword evidence="9" id="KW-1185">Reference proteome</keyword>
<dbReference type="AlphaFoldDB" id="A0ABD0M3D9"/>
<evidence type="ECO:0000256" key="2">
    <source>
        <dbReference type="ARBA" id="ARBA00022692"/>
    </source>
</evidence>
<accession>A0ABD0M3D9</accession>
<evidence type="ECO:0000313" key="8">
    <source>
        <dbReference type="EMBL" id="KAK7505692.1"/>
    </source>
</evidence>
<organism evidence="8 9">
    <name type="scientific">Batillaria attramentaria</name>
    <dbReference type="NCBI Taxonomy" id="370345"/>
    <lineage>
        <taxon>Eukaryota</taxon>
        <taxon>Metazoa</taxon>
        <taxon>Spiralia</taxon>
        <taxon>Lophotrochozoa</taxon>
        <taxon>Mollusca</taxon>
        <taxon>Gastropoda</taxon>
        <taxon>Caenogastropoda</taxon>
        <taxon>Sorbeoconcha</taxon>
        <taxon>Cerithioidea</taxon>
        <taxon>Batillariidae</taxon>
        <taxon>Batillaria</taxon>
    </lineage>
</organism>
<dbReference type="PANTHER" id="PTHR46641">
    <property type="entry name" value="FMRFAMIDE RECEPTOR-RELATED"/>
    <property type="match status" value="1"/>
</dbReference>
<reference evidence="8 9" key="1">
    <citation type="journal article" date="2023" name="Sci. Data">
        <title>Genome assembly of the Korean intertidal mud-creeper Batillaria attramentaria.</title>
        <authorList>
            <person name="Patra A.K."/>
            <person name="Ho P.T."/>
            <person name="Jun S."/>
            <person name="Lee S.J."/>
            <person name="Kim Y."/>
            <person name="Won Y.J."/>
        </authorList>
    </citation>
    <scope>NUCLEOTIDE SEQUENCE [LARGE SCALE GENOMIC DNA]</scope>
    <source>
        <strain evidence="8">Wonlab-2016</strain>
    </source>
</reference>